<dbReference type="AlphaFoldDB" id="A0A9P1MTM7"/>
<comment type="caution">
    <text evidence="4">The sequence shown here is derived from an EMBL/GenBank/DDBJ whole genome shotgun (WGS) entry which is preliminary data.</text>
</comment>
<feature type="region of interest" description="Disordered" evidence="2">
    <location>
        <begin position="1"/>
        <end position="42"/>
    </location>
</feature>
<organism evidence="4 5">
    <name type="scientific">Caenorhabditis angaria</name>
    <dbReference type="NCBI Taxonomy" id="860376"/>
    <lineage>
        <taxon>Eukaryota</taxon>
        <taxon>Metazoa</taxon>
        <taxon>Ecdysozoa</taxon>
        <taxon>Nematoda</taxon>
        <taxon>Chromadorea</taxon>
        <taxon>Rhabditida</taxon>
        <taxon>Rhabditina</taxon>
        <taxon>Rhabditomorpha</taxon>
        <taxon>Rhabditoidea</taxon>
        <taxon>Rhabditidae</taxon>
        <taxon>Peloderinae</taxon>
        <taxon>Caenorhabditis</taxon>
    </lineage>
</organism>
<proteinExistence type="predicted"/>
<dbReference type="PROSITE" id="PS50011">
    <property type="entry name" value="PROTEIN_KINASE_DOM"/>
    <property type="match status" value="1"/>
</dbReference>
<dbReference type="InterPro" id="IPR011009">
    <property type="entry name" value="Kinase-like_dom_sf"/>
</dbReference>
<evidence type="ECO:0000313" key="5">
    <source>
        <dbReference type="Proteomes" id="UP001152747"/>
    </source>
</evidence>
<evidence type="ECO:0000259" key="3">
    <source>
        <dbReference type="PROSITE" id="PS50011"/>
    </source>
</evidence>
<dbReference type="EMBL" id="CANHGI010000001">
    <property type="protein sequence ID" value="CAI5438455.1"/>
    <property type="molecule type" value="Genomic_DNA"/>
</dbReference>
<dbReference type="InterPro" id="IPR000719">
    <property type="entry name" value="Prot_kinase_dom"/>
</dbReference>
<dbReference type="PROSITE" id="PS00107">
    <property type="entry name" value="PROTEIN_KINASE_ATP"/>
    <property type="match status" value="1"/>
</dbReference>
<dbReference type="Gene3D" id="1.10.510.10">
    <property type="entry name" value="Transferase(Phosphotransferase) domain 1"/>
    <property type="match status" value="2"/>
</dbReference>
<dbReference type="Proteomes" id="UP001152747">
    <property type="component" value="Unassembled WGS sequence"/>
</dbReference>
<dbReference type="InterPro" id="IPR050235">
    <property type="entry name" value="CK1_Ser-Thr_kinase"/>
</dbReference>
<accession>A0A9P1MTM7</accession>
<evidence type="ECO:0000313" key="4">
    <source>
        <dbReference type="EMBL" id="CAI5438455.1"/>
    </source>
</evidence>
<feature type="domain" description="Protein kinase" evidence="3">
    <location>
        <begin position="406"/>
        <end position="697"/>
    </location>
</feature>
<evidence type="ECO:0000256" key="1">
    <source>
        <dbReference type="PROSITE-ProRule" id="PRU10141"/>
    </source>
</evidence>
<dbReference type="SUPFAM" id="SSF56112">
    <property type="entry name" value="Protein kinase-like (PK-like)"/>
    <property type="match status" value="2"/>
</dbReference>
<evidence type="ECO:0000256" key="2">
    <source>
        <dbReference type="SAM" id="MobiDB-lite"/>
    </source>
</evidence>
<feature type="binding site" evidence="1">
    <location>
        <position position="437"/>
    </location>
    <ligand>
        <name>ATP</name>
        <dbReference type="ChEBI" id="CHEBI:30616"/>
    </ligand>
</feature>
<dbReference type="GO" id="GO:0005524">
    <property type="term" value="F:ATP binding"/>
    <property type="evidence" value="ECO:0007669"/>
    <property type="project" value="UniProtKB-UniRule"/>
</dbReference>
<keyword evidence="1" id="KW-0547">Nucleotide-binding</keyword>
<dbReference type="SMART" id="SM00220">
    <property type="entry name" value="S_TKc"/>
    <property type="match status" value="1"/>
</dbReference>
<dbReference type="InterPro" id="IPR017441">
    <property type="entry name" value="Protein_kinase_ATP_BS"/>
</dbReference>
<feature type="region of interest" description="Disordered" evidence="2">
    <location>
        <begin position="712"/>
        <end position="733"/>
    </location>
</feature>
<sequence>MSSSNPKTPEKEKDKSLKSPTPKPRENGSDRNRKKGTSGTKKYGPFKAGAIIDGLGSYKVTSLIRNAGPYAEYFVKDMKEDKDRVMRLEPIKKRKLKYMSEILKKEVPVETDDGLRSYLLECIEYGVYIKKKTNFIILNAHHLQLVEVQKALAVNFTPDCSLNVALQTLEAIKVLHNAGYINRNIKPATFSIGYGSSEHLVYMGDFRITRKHIDDTTKKPREARPRCRYLGTVRYSCLAALLDHDQGRKDDLESWLYMVYDFFDMENGIFWKYLPKPRVIKAKEDLKNHKIPQVYKVVPEEFKKILDLIHSWKYETEPDYKALKTMLEDFANEKKYDTKCCDWLLKVNATKAENAIELADNKSEDNMCSGFDDFEYGNEKKKNKPNKAARKILSGHDSIKNGRNIWTVVSLLGSGGFGDVYKVYNEQDKRKKHYALKTESEDGKKIMLRLKVEMQVLMAIQEFRKQKVVNPCKHFVELIDRGKSEELKFKFIVMTIVGPSLDDCRKKYHVDLSNKSTPYNIAQQTLEGIRDLHQLNFLHRDIKPANFAVGIGDNESLIYMLDFGICRSFVDPTTKQIRAPRNKVKFLGTVRYASRSCMRCEDQGRKDDLECWLYMLFDIIDDEDGIPWRKLRDREKIITAKTLFFKLKLEVVYENISTKMKTLVTYIDSLEYQSIPDYQYILNQISKIADHVGHPIGVAKAEWLGKLKNLPAKDKFGESDSSSSDDQSGSGDD</sequence>
<gene>
    <name evidence="4" type="ORF">CAMP_LOCUS1092</name>
</gene>
<feature type="compositionally biased region" description="Low complexity" evidence="2">
    <location>
        <begin position="719"/>
        <end position="733"/>
    </location>
</feature>
<name>A0A9P1MTM7_9PELO</name>
<keyword evidence="1" id="KW-0067">ATP-binding</keyword>
<dbReference type="OrthoDB" id="194358at2759"/>
<dbReference type="GO" id="GO:0004672">
    <property type="term" value="F:protein kinase activity"/>
    <property type="evidence" value="ECO:0007669"/>
    <property type="project" value="InterPro"/>
</dbReference>
<feature type="compositionally biased region" description="Basic and acidic residues" evidence="2">
    <location>
        <begin position="8"/>
        <end position="31"/>
    </location>
</feature>
<protein>
    <recommendedName>
        <fullName evidence="3">Protein kinase domain-containing protein</fullName>
    </recommendedName>
</protein>
<keyword evidence="5" id="KW-1185">Reference proteome</keyword>
<reference evidence="4" key="1">
    <citation type="submission" date="2022-11" db="EMBL/GenBank/DDBJ databases">
        <authorList>
            <person name="Kikuchi T."/>
        </authorList>
    </citation>
    <scope>NUCLEOTIDE SEQUENCE</scope>
    <source>
        <strain evidence="4">PS1010</strain>
    </source>
</reference>
<dbReference type="Pfam" id="PF00069">
    <property type="entry name" value="Pkinase"/>
    <property type="match status" value="1"/>
</dbReference>
<dbReference type="PANTHER" id="PTHR11909">
    <property type="entry name" value="CASEIN KINASE-RELATED"/>
    <property type="match status" value="1"/>
</dbReference>